<comment type="subcellular location">
    <subcellularLocation>
        <location evidence="1">Endomembrane system</location>
        <topology evidence="1">Multi-pass membrane protein</topology>
    </subcellularLocation>
</comment>
<dbReference type="FunFam" id="1.20.1280.290:FF:000002">
    <property type="entry name" value="Bidirectional sugar transporter SWEET"/>
    <property type="match status" value="1"/>
</dbReference>
<reference evidence="10 11" key="1">
    <citation type="submission" date="2018-04" db="EMBL/GenBank/DDBJ databases">
        <authorList>
            <person name="Vogel A."/>
        </authorList>
    </citation>
    <scope>NUCLEOTIDE SEQUENCE [LARGE SCALE GENOMIC DNA]</scope>
</reference>
<dbReference type="InterPro" id="IPR004316">
    <property type="entry name" value="SWEET_rpt"/>
</dbReference>
<feature type="transmembrane region" description="Helical" evidence="9">
    <location>
        <begin position="20"/>
        <end position="41"/>
    </location>
</feature>
<dbReference type="Pfam" id="PF03083">
    <property type="entry name" value="MtN3_slv"/>
    <property type="match status" value="1"/>
</dbReference>
<dbReference type="PANTHER" id="PTHR10791:SF130">
    <property type="entry name" value="BIDIRECTIONAL SUGAR TRANSPORTER SWEET6-RELATED"/>
    <property type="match status" value="1"/>
</dbReference>
<feature type="transmembrane region" description="Helical" evidence="9">
    <location>
        <begin position="140"/>
        <end position="159"/>
    </location>
</feature>
<dbReference type="PANTHER" id="PTHR10791">
    <property type="entry name" value="RAG1-ACTIVATING PROTEIN 1"/>
    <property type="match status" value="1"/>
</dbReference>
<feature type="transmembrane region" description="Helical" evidence="9">
    <location>
        <begin position="79"/>
        <end position="100"/>
    </location>
</feature>
<sequence length="194" mass="21150">MSGLVLVTFPYNSEDMEGGNSGTILISLAIEVVFLFVFLFYSDKRKRFALALVILAELIFMAVLAALVITLAHSWRLRSAIIGTIAAMASIAMYASPLASMKLVISTKSVEYMPFSLSLCSLLNSLCWTLYALVGIDLCILVPNGIGVLLGLAQLLLYAKYYKYSNRGGGIEKKQVHVEVDLSELPNGKPFNDA</sequence>
<comment type="similarity">
    <text evidence="2">Belongs to the SWEET sugar transporter family.</text>
</comment>
<proteinExistence type="inferred from homology"/>
<evidence type="ECO:0008006" key="12">
    <source>
        <dbReference type="Google" id="ProtNLM"/>
    </source>
</evidence>
<gene>
    <name evidence="10" type="ORF">CCAM_LOCUS10487</name>
</gene>
<keyword evidence="11" id="KW-1185">Reference proteome</keyword>
<evidence type="ECO:0000256" key="6">
    <source>
        <dbReference type="ARBA" id="ARBA00022737"/>
    </source>
</evidence>
<name>A0A484KRV1_9ASTE</name>
<dbReference type="InterPro" id="IPR047664">
    <property type="entry name" value="SWEET"/>
</dbReference>
<dbReference type="GO" id="GO:0016020">
    <property type="term" value="C:membrane"/>
    <property type="evidence" value="ECO:0007669"/>
    <property type="project" value="InterPro"/>
</dbReference>
<dbReference type="AlphaFoldDB" id="A0A484KRV1"/>
<evidence type="ECO:0000256" key="2">
    <source>
        <dbReference type="ARBA" id="ARBA00007809"/>
    </source>
</evidence>
<evidence type="ECO:0000256" key="9">
    <source>
        <dbReference type="SAM" id="Phobius"/>
    </source>
</evidence>
<evidence type="ECO:0000256" key="7">
    <source>
        <dbReference type="ARBA" id="ARBA00022989"/>
    </source>
</evidence>
<keyword evidence="3" id="KW-0813">Transport</keyword>
<evidence type="ECO:0000256" key="3">
    <source>
        <dbReference type="ARBA" id="ARBA00022448"/>
    </source>
</evidence>
<keyword evidence="4" id="KW-0762">Sugar transport</keyword>
<evidence type="ECO:0000256" key="5">
    <source>
        <dbReference type="ARBA" id="ARBA00022692"/>
    </source>
</evidence>
<evidence type="ECO:0000256" key="8">
    <source>
        <dbReference type="ARBA" id="ARBA00023136"/>
    </source>
</evidence>
<dbReference type="GO" id="GO:0051119">
    <property type="term" value="F:sugar transmembrane transporter activity"/>
    <property type="evidence" value="ECO:0007669"/>
    <property type="project" value="InterPro"/>
</dbReference>
<accession>A0A484KRV1</accession>
<protein>
    <recommendedName>
        <fullName evidence="12">Bidirectional sugar transporter SWEET</fullName>
    </recommendedName>
</protein>
<dbReference type="GO" id="GO:0051260">
    <property type="term" value="P:protein homooligomerization"/>
    <property type="evidence" value="ECO:0007669"/>
    <property type="project" value="UniProtKB-ARBA"/>
</dbReference>
<evidence type="ECO:0000313" key="10">
    <source>
        <dbReference type="EMBL" id="VFQ68711.1"/>
    </source>
</evidence>
<dbReference type="Proteomes" id="UP000595140">
    <property type="component" value="Unassembled WGS sequence"/>
</dbReference>
<dbReference type="Gene3D" id="1.20.1280.290">
    <property type="match status" value="1"/>
</dbReference>
<dbReference type="GO" id="GO:0012505">
    <property type="term" value="C:endomembrane system"/>
    <property type="evidence" value="ECO:0007669"/>
    <property type="project" value="UniProtKB-SubCell"/>
</dbReference>
<evidence type="ECO:0000256" key="1">
    <source>
        <dbReference type="ARBA" id="ARBA00004127"/>
    </source>
</evidence>
<feature type="transmembrane region" description="Helical" evidence="9">
    <location>
        <begin position="48"/>
        <end position="73"/>
    </location>
</feature>
<organism evidence="10 11">
    <name type="scientific">Cuscuta campestris</name>
    <dbReference type="NCBI Taxonomy" id="132261"/>
    <lineage>
        <taxon>Eukaryota</taxon>
        <taxon>Viridiplantae</taxon>
        <taxon>Streptophyta</taxon>
        <taxon>Embryophyta</taxon>
        <taxon>Tracheophyta</taxon>
        <taxon>Spermatophyta</taxon>
        <taxon>Magnoliopsida</taxon>
        <taxon>eudicotyledons</taxon>
        <taxon>Gunneridae</taxon>
        <taxon>Pentapetalae</taxon>
        <taxon>asterids</taxon>
        <taxon>lamiids</taxon>
        <taxon>Solanales</taxon>
        <taxon>Convolvulaceae</taxon>
        <taxon>Cuscuteae</taxon>
        <taxon>Cuscuta</taxon>
        <taxon>Cuscuta subgen. Grammica</taxon>
        <taxon>Cuscuta sect. Cleistogrammica</taxon>
    </lineage>
</organism>
<feature type="transmembrane region" description="Helical" evidence="9">
    <location>
        <begin position="112"/>
        <end position="134"/>
    </location>
</feature>
<keyword evidence="6" id="KW-0677">Repeat</keyword>
<dbReference type="OrthoDB" id="409725at2759"/>
<keyword evidence="5 9" id="KW-0812">Transmembrane</keyword>
<dbReference type="EMBL" id="OOIL02000714">
    <property type="protein sequence ID" value="VFQ68711.1"/>
    <property type="molecule type" value="Genomic_DNA"/>
</dbReference>
<evidence type="ECO:0000256" key="4">
    <source>
        <dbReference type="ARBA" id="ARBA00022597"/>
    </source>
</evidence>
<evidence type="ECO:0000313" key="11">
    <source>
        <dbReference type="Proteomes" id="UP000595140"/>
    </source>
</evidence>
<keyword evidence="8 9" id="KW-0472">Membrane</keyword>
<keyword evidence="7 9" id="KW-1133">Transmembrane helix</keyword>